<evidence type="ECO:0000313" key="9">
    <source>
        <dbReference type="EMBL" id="QKM70620.1"/>
    </source>
</evidence>
<dbReference type="SUPFAM" id="SSF161098">
    <property type="entry name" value="MetI-like"/>
    <property type="match status" value="1"/>
</dbReference>
<keyword evidence="5 8" id="KW-0812">Transmembrane</keyword>
<keyword evidence="10" id="KW-1185">Reference proteome</keyword>
<comment type="similarity">
    <text evidence="2">Belongs to the binding-protein-dependent transport system permease family. CysTW subfamily.</text>
</comment>
<dbReference type="NCBIfam" id="NF008049">
    <property type="entry name" value="PRK10782.1"/>
    <property type="match status" value="1"/>
</dbReference>
<keyword evidence="7 8" id="KW-0472">Membrane</keyword>
<comment type="subcellular location">
    <subcellularLocation>
        <location evidence="1 8">Cell membrane</location>
        <topology evidence="1 8">Multi-pass membrane protein</topology>
    </subcellularLocation>
</comment>
<dbReference type="InterPro" id="IPR051322">
    <property type="entry name" value="AA_ABC_Transporter_Permease"/>
</dbReference>
<gene>
    <name evidence="9" type="ORF">STSU_029265</name>
</gene>
<name>I2MVG0_STRT9</name>
<keyword evidence="6 8" id="KW-1133">Transmembrane helix</keyword>
<dbReference type="PANTHER" id="PTHR30450">
    <property type="entry name" value="ABC TRANSPORTER PERMEASE"/>
    <property type="match status" value="1"/>
</dbReference>
<dbReference type="FunFam" id="1.10.3720.10:FF:000002">
    <property type="entry name" value="D-methionine ABC transporter permease MetI"/>
    <property type="match status" value="1"/>
</dbReference>
<dbReference type="Gene3D" id="1.10.3720.10">
    <property type="entry name" value="MetI-like"/>
    <property type="match status" value="1"/>
</dbReference>
<dbReference type="EMBL" id="CP029159">
    <property type="protein sequence ID" value="QKM70620.1"/>
    <property type="molecule type" value="Genomic_DNA"/>
</dbReference>
<protein>
    <submittedName>
        <fullName evidence="9">ABC transporter permease</fullName>
    </submittedName>
</protein>
<dbReference type="PROSITE" id="PS50928">
    <property type="entry name" value="ABC_TM1"/>
    <property type="match status" value="1"/>
</dbReference>
<evidence type="ECO:0000256" key="7">
    <source>
        <dbReference type="ARBA" id="ARBA00023136"/>
    </source>
</evidence>
<dbReference type="GO" id="GO:0048473">
    <property type="term" value="P:D-methionine transmembrane transport"/>
    <property type="evidence" value="ECO:0007669"/>
    <property type="project" value="TreeGrafter"/>
</dbReference>
<dbReference type="PANTHER" id="PTHR30450:SF1">
    <property type="entry name" value="D-METHIONINE TRANSPORT SYSTEM PERMEASE PROTEIN METI-RELATED"/>
    <property type="match status" value="1"/>
</dbReference>
<keyword evidence="3 8" id="KW-0813">Transport</keyword>
<evidence type="ECO:0000256" key="3">
    <source>
        <dbReference type="ARBA" id="ARBA00022448"/>
    </source>
</evidence>
<evidence type="ECO:0000313" key="10">
    <source>
        <dbReference type="Proteomes" id="UP000005940"/>
    </source>
</evidence>
<accession>I2MVG0</accession>
<sequence>MTWSEMQPLLEQASWDTLYMVGWSALIAVAVGLPLGIVLVLTDKGGLLANTVANKVIGQIVNVTRSMPFIILMVALLPFTKAITGTTIGREGAIVPLAIGAIPFFARLVETSVREVDGGLVEAVQSMGGSTWTVVRKVLVPESLPSLISGATTTVVALIGYSAMAGTVGAGGLGDIAIRYGYQRFETEMMWITVAVLAAVIAVIQFAGDYAARALHRRGRGGPAPRLRLLKASRAADAIAVANTAGALEATGAAGATRSPQPVKAD</sequence>
<organism evidence="9 10">
    <name type="scientific">Streptomyces tsukubensis (strain DSM 42081 / NBRC 108919 / NRRL 18488 / 9993)</name>
    <dbReference type="NCBI Taxonomy" id="1114943"/>
    <lineage>
        <taxon>Bacteria</taxon>
        <taxon>Bacillati</taxon>
        <taxon>Actinomycetota</taxon>
        <taxon>Actinomycetes</taxon>
        <taxon>Kitasatosporales</taxon>
        <taxon>Streptomycetaceae</taxon>
        <taxon>Streptomyces</taxon>
    </lineage>
</organism>
<dbReference type="Proteomes" id="UP000005940">
    <property type="component" value="Chromosome"/>
</dbReference>
<dbReference type="RefSeq" id="WP_006350279.1">
    <property type="nucleotide sequence ID" value="NZ_CP029159.1"/>
</dbReference>
<feature type="transmembrane region" description="Helical" evidence="8">
    <location>
        <begin position="146"/>
        <end position="169"/>
    </location>
</feature>
<feature type="transmembrane region" description="Helical" evidence="8">
    <location>
        <begin position="20"/>
        <end position="41"/>
    </location>
</feature>
<dbReference type="Pfam" id="PF00528">
    <property type="entry name" value="BPD_transp_1"/>
    <property type="match status" value="1"/>
</dbReference>
<feature type="transmembrane region" description="Helical" evidence="8">
    <location>
        <begin position="189"/>
        <end position="208"/>
    </location>
</feature>
<dbReference type="GO" id="GO:0005886">
    <property type="term" value="C:plasma membrane"/>
    <property type="evidence" value="ECO:0007669"/>
    <property type="project" value="UniProtKB-SubCell"/>
</dbReference>
<dbReference type="AlphaFoldDB" id="I2MVG0"/>
<evidence type="ECO:0000256" key="1">
    <source>
        <dbReference type="ARBA" id="ARBA00004651"/>
    </source>
</evidence>
<dbReference type="InterPro" id="IPR000515">
    <property type="entry name" value="MetI-like"/>
</dbReference>
<keyword evidence="4" id="KW-1003">Cell membrane</keyword>
<evidence type="ECO:0000256" key="2">
    <source>
        <dbReference type="ARBA" id="ARBA00007069"/>
    </source>
</evidence>
<proteinExistence type="inferred from homology"/>
<dbReference type="InterPro" id="IPR035906">
    <property type="entry name" value="MetI-like_sf"/>
</dbReference>
<evidence type="ECO:0000256" key="6">
    <source>
        <dbReference type="ARBA" id="ARBA00022989"/>
    </source>
</evidence>
<evidence type="ECO:0000256" key="5">
    <source>
        <dbReference type="ARBA" id="ARBA00022692"/>
    </source>
</evidence>
<reference evidence="9 10" key="1">
    <citation type="journal article" date="2012" name="J. Bacteriol.">
        <title>Draft genome of Streptomyces tsukubaensis NRRL 18488, the producer of the clinically important immunosuppressant tacrolimus (FK506).</title>
        <authorList>
            <person name="Barreiro C."/>
            <person name="Prieto C."/>
            <person name="Sola-Landa A."/>
            <person name="Solera E."/>
            <person name="Martinez-Castro M."/>
            <person name="Perez-Redondo R."/>
            <person name="Garcia-Estrada C."/>
            <person name="Aparicio J.F."/>
            <person name="Fernandez-Martinez L.T."/>
            <person name="Santos-Aberturas J."/>
            <person name="Salehi-Najafabadi Z."/>
            <person name="Rodriguez-Garcia A."/>
            <person name="Tauch A."/>
            <person name="Martin J.F."/>
        </authorList>
    </citation>
    <scope>NUCLEOTIDE SEQUENCE [LARGE SCALE GENOMIC DNA]</scope>
    <source>
        <strain evidence="10">DSM 42081 / NBRC 108919 / NRRL 18488 / 9993</strain>
    </source>
</reference>
<dbReference type="CDD" id="cd06261">
    <property type="entry name" value="TM_PBP2"/>
    <property type="match status" value="1"/>
</dbReference>
<evidence type="ECO:0000256" key="4">
    <source>
        <dbReference type="ARBA" id="ARBA00022475"/>
    </source>
</evidence>
<evidence type="ECO:0000256" key="8">
    <source>
        <dbReference type="RuleBase" id="RU363032"/>
    </source>
</evidence>